<evidence type="ECO:0000256" key="3">
    <source>
        <dbReference type="ARBA" id="ARBA00022723"/>
    </source>
</evidence>
<dbReference type="UniPathway" id="UPA00060">
    <property type="reaction ID" value="UER00141"/>
</dbReference>
<keyword evidence="2 9" id="KW-0808">Transferase</keyword>
<dbReference type="GO" id="GO:0005737">
    <property type="term" value="C:cytoplasm"/>
    <property type="evidence" value="ECO:0007669"/>
    <property type="project" value="TreeGrafter"/>
</dbReference>
<evidence type="ECO:0000256" key="5">
    <source>
        <dbReference type="ARBA" id="ARBA00022977"/>
    </source>
</evidence>
<evidence type="ECO:0000256" key="6">
    <source>
        <dbReference type="ARBA" id="ARBA00047334"/>
    </source>
</evidence>
<dbReference type="SUPFAM" id="SSF51391">
    <property type="entry name" value="Thiamin phosphate synthase"/>
    <property type="match status" value="1"/>
</dbReference>
<feature type="binding site" evidence="9">
    <location>
        <begin position="144"/>
        <end position="146"/>
    </location>
    <ligand>
        <name>2-[(2R,5Z)-2-carboxy-4-methylthiazol-5(2H)-ylidene]ethyl phosphate</name>
        <dbReference type="ChEBI" id="CHEBI:62899"/>
    </ligand>
</feature>
<dbReference type="EC" id="2.5.1.3" evidence="9"/>
<evidence type="ECO:0000256" key="2">
    <source>
        <dbReference type="ARBA" id="ARBA00022679"/>
    </source>
</evidence>
<feature type="binding site" evidence="9">
    <location>
        <begin position="195"/>
        <end position="196"/>
    </location>
    <ligand>
        <name>2-[(2R,5Z)-2-carboxy-4-methylthiazol-5(2H)-ylidene]ethyl phosphate</name>
        <dbReference type="ChEBI" id="CHEBI:62899"/>
    </ligand>
</feature>
<comment type="pathway">
    <text evidence="1 9 11">Cofactor biosynthesis; thiamine diphosphate biosynthesis; thiamine phosphate from 4-amino-2-methyl-5-diphosphomethylpyrimidine and 4-methyl-5-(2-phosphoethyl)-thiazole: step 1/1.</text>
</comment>
<dbReference type="PATRIC" id="fig|1423715.3.peg.2197"/>
<dbReference type="GO" id="GO:0009229">
    <property type="term" value="P:thiamine diphosphate biosynthetic process"/>
    <property type="evidence" value="ECO:0007669"/>
    <property type="project" value="UniProtKB-UniRule"/>
</dbReference>
<dbReference type="STRING" id="1423715.FD25_GL002127"/>
<accession>A0A0R1LHD2</accession>
<comment type="catalytic activity">
    <reaction evidence="6 9 10">
        <text>4-methyl-5-(2-phosphooxyethyl)-thiazole + 4-amino-2-methyl-5-(diphosphooxymethyl)pyrimidine + H(+) = thiamine phosphate + diphosphate</text>
        <dbReference type="Rhea" id="RHEA:22328"/>
        <dbReference type="ChEBI" id="CHEBI:15378"/>
        <dbReference type="ChEBI" id="CHEBI:33019"/>
        <dbReference type="ChEBI" id="CHEBI:37575"/>
        <dbReference type="ChEBI" id="CHEBI:57841"/>
        <dbReference type="ChEBI" id="CHEBI:58296"/>
        <dbReference type="EC" id="2.5.1.3"/>
    </reaction>
</comment>
<evidence type="ECO:0000259" key="12">
    <source>
        <dbReference type="Pfam" id="PF02581"/>
    </source>
</evidence>
<feature type="binding site" evidence="9">
    <location>
        <begin position="42"/>
        <end position="46"/>
    </location>
    <ligand>
        <name>4-amino-2-methyl-5-(diphosphooxymethyl)pyrimidine</name>
        <dbReference type="ChEBI" id="CHEBI:57841"/>
    </ligand>
</feature>
<dbReference type="AlphaFoldDB" id="A0A0R1LHD2"/>
<dbReference type="NCBIfam" id="TIGR00693">
    <property type="entry name" value="thiE"/>
    <property type="match status" value="1"/>
</dbReference>
<feature type="domain" description="Thiamine phosphate synthase/TenI" evidence="12">
    <location>
        <begin position="13"/>
        <end position="196"/>
    </location>
</feature>
<evidence type="ECO:0000313" key="13">
    <source>
        <dbReference type="EMBL" id="KRK94944.1"/>
    </source>
</evidence>
<dbReference type="PANTHER" id="PTHR20857">
    <property type="entry name" value="THIAMINE-PHOSPHATE PYROPHOSPHORYLASE"/>
    <property type="match status" value="1"/>
</dbReference>
<comment type="catalytic activity">
    <reaction evidence="8 9 10">
        <text>2-[(2R,5Z)-2-carboxy-4-methylthiazol-5(2H)-ylidene]ethyl phosphate + 4-amino-2-methyl-5-(diphosphooxymethyl)pyrimidine + 2 H(+) = thiamine phosphate + CO2 + diphosphate</text>
        <dbReference type="Rhea" id="RHEA:47844"/>
        <dbReference type="ChEBI" id="CHEBI:15378"/>
        <dbReference type="ChEBI" id="CHEBI:16526"/>
        <dbReference type="ChEBI" id="CHEBI:33019"/>
        <dbReference type="ChEBI" id="CHEBI:37575"/>
        <dbReference type="ChEBI" id="CHEBI:57841"/>
        <dbReference type="ChEBI" id="CHEBI:62899"/>
        <dbReference type="EC" id="2.5.1.3"/>
    </reaction>
</comment>
<comment type="function">
    <text evidence="9">Condenses 4-methyl-5-(beta-hydroxyethyl)thiazole monophosphate (THZ-P) and 2-methyl-4-amino-5-hydroxymethyl pyrimidine pyrophosphate (HMP-PP) to form thiamine monophosphate (TMP).</text>
</comment>
<sequence length="220" mass="23262">MSVTFEPGLLRAYFVAGSQDVPGRDLRDVLATMLTAGITAYQFRDKGASNLTPDQRLELGRDLREQCRAASVPFIVDDDVELALKLDADGIHVGQSDERIQQVLAATNDRQMFVGLSCSTAAEVATANQIEGIAYLGSGPIYPTVSKDDADPVIGTAGLAQLVQQSRVPVVAIGGVTLESLPAIAQTGAAGVAVITLLTRHDRPQVAVDAMRMAFTKPAK</sequence>
<dbReference type="InterPro" id="IPR034291">
    <property type="entry name" value="TMP_synthase"/>
</dbReference>
<dbReference type="Proteomes" id="UP000051955">
    <property type="component" value="Unassembled WGS sequence"/>
</dbReference>
<feature type="binding site" evidence="9">
    <location>
        <position position="147"/>
    </location>
    <ligand>
        <name>4-amino-2-methyl-5-(diphosphooxymethyl)pyrimidine</name>
        <dbReference type="ChEBI" id="CHEBI:57841"/>
    </ligand>
</feature>
<keyword evidence="4 9" id="KW-0460">Magnesium</keyword>
<dbReference type="EMBL" id="AZDV01000023">
    <property type="protein sequence ID" value="KRK94944.1"/>
    <property type="molecule type" value="Genomic_DNA"/>
</dbReference>
<dbReference type="InterPro" id="IPR036206">
    <property type="entry name" value="ThiamineP_synth_sf"/>
</dbReference>
<dbReference type="InterPro" id="IPR022998">
    <property type="entry name" value="ThiamineP_synth_TenI"/>
</dbReference>
<evidence type="ECO:0000256" key="7">
    <source>
        <dbReference type="ARBA" id="ARBA00047851"/>
    </source>
</evidence>
<feature type="binding site" evidence="9">
    <location>
        <position position="78"/>
    </location>
    <ligand>
        <name>Mg(2+)</name>
        <dbReference type="ChEBI" id="CHEBI:18420"/>
    </ligand>
</feature>
<feature type="binding site" evidence="9">
    <location>
        <position position="77"/>
    </location>
    <ligand>
        <name>4-amino-2-methyl-5-(diphosphooxymethyl)pyrimidine</name>
        <dbReference type="ChEBI" id="CHEBI:57841"/>
    </ligand>
</feature>
<dbReference type="Gene3D" id="3.20.20.70">
    <property type="entry name" value="Aldolase class I"/>
    <property type="match status" value="1"/>
</dbReference>
<dbReference type="PANTHER" id="PTHR20857:SF15">
    <property type="entry name" value="THIAMINE-PHOSPHATE SYNTHASE"/>
    <property type="match status" value="1"/>
</dbReference>
<reference evidence="13 14" key="1">
    <citation type="journal article" date="2015" name="Genome Announc.">
        <title>Expanding the biotechnology potential of lactobacilli through comparative genomics of 213 strains and associated genera.</title>
        <authorList>
            <person name="Sun Z."/>
            <person name="Harris H.M."/>
            <person name="McCann A."/>
            <person name="Guo C."/>
            <person name="Argimon S."/>
            <person name="Zhang W."/>
            <person name="Yang X."/>
            <person name="Jeffery I.B."/>
            <person name="Cooney J.C."/>
            <person name="Kagawa T.F."/>
            <person name="Liu W."/>
            <person name="Song Y."/>
            <person name="Salvetti E."/>
            <person name="Wrobel A."/>
            <person name="Rasinkangas P."/>
            <person name="Parkhill J."/>
            <person name="Rea M.C."/>
            <person name="O'Sullivan O."/>
            <person name="Ritari J."/>
            <person name="Douillard F.P."/>
            <person name="Paul Ross R."/>
            <person name="Yang R."/>
            <person name="Briner A.E."/>
            <person name="Felis G.E."/>
            <person name="de Vos W.M."/>
            <person name="Barrangou R."/>
            <person name="Klaenhammer T.R."/>
            <person name="Caufield P.W."/>
            <person name="Cui Y."/>
            <person name="Zhang H."/>
            <person name="O'Toole P.W."/>
        </authorList>
    </citation>
    <scope>NUCLEOTIDE SEQUENCE [LARGE SCALE GENOMIC DNA]</scope>
    <source>
        <strain evidence="13 14">DSM 19394</strain>
    </source>
</reference>
<evidence type="ECO:0000256" key="11">
    <source>
        <dbReference type="RuleBase" id="RU004253"/>
    </source>
</evidence>
<keyword evidence="5 9" id="KW-0784">Thiamine biosynthesis</keyword>
<dbReference type="InterPro" id="IPR013785">
    <property type="entry name" value="Aldolase_TIM"/>
</dbReference>
<dbReference type="OrthoDB" id="9812206at2"/>
<dbReference type="GO" id="GO:0000287">
    <property type="term" value="F:magnesium ion binding"/>
    <property type="evidence" value="ECO:0007669"/>
    <property type="project" value="UniProtKB-UniRule"/>
</dbReference>
<feature type="binding site" evidence="9">
    <location>
        <position position="97"/>
    </location>
    <ligand>
        <name>Mg(2+)</name>
        <dbReference type="ChEBI" id="CHEBI:18420"/>
    </ligand>
</feature>
<evidence type="ECO:0000256" key="9">
    <source>
        <dbReference type="HAMAP-Rule" id="MF_00097"/>
    </source>
</evidence>
<organism evidence="13 14">
    <name type="scientific">Levilactobacillus acidifarinae DSM 19394 = JCM 15949</name>
    <dbReference type="NCBI Taxonomy" id="1423715"/>
    <lineage>
        <taxon>Bacteria</taxon>
        <taxon>Bacillati</taxon>
        <taxon>Bacillota</taxon>
        <taxon>Bacilli</taxon>
        <taxon>Lactobacillales</taxon>
        <taxon>Lactobacillaceae</taxon>
        <taxon>Levilactobacillus</taxon>
    </lineage>
</organism>
<comment type="catalytic activity">
    <reaction evidence="7 9 10">
        <text>2-(2-carboxy-4-methylthiazol-5-yl)ethyl phosphate + 4-amino-2-methyl-5-(diphosphooxymethyl)pyrimidine + 2 H(+) = thiamine phosphate + CO2 + diphosphate</text>
        <dbReference type="Rhea" id="RHEA:47848"/>
        <dbReference type="ChEBI" id="CHEBI:15378"/>
        <dbReference type="ChEBI" id="CHEBI:16526"/>
        <dbReference type="ChEBI" id="CHEBI:33019"/>
        <dbReference type="ChEBI" id="CHEBI:37575"/>
        <dbReference type="ChEBI" id="CHEBI:57841"/>
        <dbReference type="ChEBI" id="CHEBI:62890"/>
        <dbReference type="EC" id="2.5.1.3"/>
    </reaction>
</comment>
<keyword evidence="14" id="KW-1185">Reference proteome</keyword>
<feature type="binding site" evidence="9">
    <location>
        <position position="175"/>
    </location>
    <ligand>
        <name>2-[(2R,5Z)-2-carboxy-4-methylthiazol-5(2H)-ylidene]ethyl phosphate</name>
        <dbReference type="ChEBI" id="CHEBI:62899"/>
    </ligand>
</feature>
<dbReference type="GO" id="GO:0004789">
    <property type="term" value="F:thiamine-phosphate diphosphorylase activity"/>
    <property type="evidence" value="ECO:0007669"/>
    <property type="project" value="UniProtKB-UniRule"/>
</dbReference>
<evidence type="ECO:0000256" key="4">
    <source>
        <dbReference type="ARBA" id="ARBA00022842"/>
    </source>
</evidence>
<gene>
    <name evidence="9" type="primary">thiE</name>
    <name evidence="13" type="ORF">FD25_GL002127</name>
</gene>
<keyword evidence="3 9" id="KW-0479">Metal-binding</keyword>
<proteinExistence type="inferred from homology"/>
<feature type="binding site" evidence="9">
    <location>
        <position position="117"/>
    </location>
    <ligand>
        <name>4-amino-2-methyl-5-(diphosphooxymethyl)pyrimidine</name>
        <dbReference type="ChEBI" id="CHEBI:57841"/>
    </ligand>
</feature>
<dbReference type="HAMAP" id="MF_00097">
    <property type="entry name" value="TMP_synthase"/>
    <property type="match status" value="1"/>
</dbReference>
<dbReference type="GO" id="GO:0009228">
    <property type="term" value="P:thiamine biosynthetic process"/>
    <property type="evidence" value="ECO:0007669"/>
    <property type="project" value="UniProtKB-KW"/>
</dbReference>
<evidence type="ECO:0000256" key="10">
    <source>
        <dbReference type="RuleBase" id="RU003826"/>
    </source>
</evidence>
<evidence type="ECO:0000256" key="1">
    <source>
        <dbReference type="ARBA" id="ARBA00005165"/>
    </source>
</evidence>
<name>A0A0R1LHD2_9LACO</name>
<comment type="similarity">
    <text evidence="9 10">Belongs to the thiamine-phosphate synthase family.</text>
</comment>
<evidence type="ECO:0000256" key="8">
    <source>
        <dbReference type="ARBA" id="ARBA00047883"/>
    </source>
</evidence>
<comment type="cofactor">
    <cofactor evidence="9">
        <name>Mg(2+)</name>
        <dbReference type="ChEBI" id="CHEBI:18420"/>
    </cofactor>
    <text evidence="9">Binds 1 Mg(2+) ion per subunit.</text>
</comment>
<protein>
    <recommendedName>
        <fullName evidence="9">Thiamine-phosphate synthase</fullName>
        <shortName evidence="9">TP synthase</shortName>
        <shortName evidence="9">TPS</shortName>
        <ecNumber evidence="9">2.5.1.3</ecNumber>
    </recommendedName>
    <alternativeName>
        <fullName evidence="9">Thiamine-phosphate pyrophosphorylase</fullName>
        <shortName evidence="9">TMP pyrophosphorylase</shortName>
        <shortName evidence="9">TMP-PPase</shortName>
    </alternativeName>
</protein>
<dbReference type="CDD" id="cd00564">
    <property type="entry name" value="TMP_TenI"/>
    <property type="match status" value="1"/>
</dbReference>
<dbReference type="Pfam" id="PF02581">
    <property type="entry name" value="TMP-TENI"/>
    <property type="match status" value="1"/>
</dbReference>
<dbReference type="FunFam" id="3.20.20.70:FF:000096">
    <property type="entry name" value="Thiamine-phosphate synthase"/>
    <property type="match status" value="1"/>
</dbReference>
<dbReference type="RefSeq" id="WP_057802925.1">
    <property type="nucleotide sequence ID" value="NZ_AZDV01000023.1"/>
</dbReference>
<evidence type="ECO:0000313" key="14">
    <source>
        <dbReference type="Proteomes" id="UP000051955"/>
    </source>
</evidence>
<comment type="caution">
    <text evidence="13">The sequence shown here is derived from an EMBL/GenBank/DDBJ whole genome shotgun (WGS) entry which is preliminary data.</text>
</comment>